<keyword evidence="4" id="KW-1185">Reference proteome</keyword>
<dbReference type="SUPFAM" id="SSF50978">
    <property type="entry name" value="WD40 repeat-like"/>
    <property type="match status" value="1"/>
</dbReference>
<evidence type="ECO:0000256" key="2">
    <source>
        <dbReference type="ARBA" id="ARBA00022737"/>
    </source>
</evidence>
<feature type="domain" description="WD repeat-containing protein 54 beta-propeller" evidence="3">
    <location>
        <begin position="119"/>
        <end position="313"/>
    </location>
</feature>
<dbReference type="PANTHER" id="PTHR13720">
    <property type="entry name" value="WD-40 REPEAT PROTEIN"/>
    <property type="match status" value="1"/>
</dbReference>
<dbReference type="SMART" id="SM00320">
    <property type="entry name" value="WD40"/>
    <property type="match status" value="2"/>
</dbReference>
<protein>
    <submittedName>
        <fullName evidence="5">WD_REPEATS_REGION domain-containing protein</fullName>
    </submittedName>
</protein>
<evidence type="ECO:0000259" key="3">
    <source>
        <dbReference type="Pfam" id="PF21031"/>
    </source>
</evidence>
<keyword evidence="2" id="KW-0677">Repeat</keyword>
<sequence>MFQKGIEIIFSDGSPSDFSNNLSICRDNSTNLMYACFAHINQANTLQWDANADYASNGSIFLQAKPVGNSSTVIQAKLCTPTSQTSPYLAIATTSGAMIYNPTTEAVMAWFPLNVLESCLGTSNGQIILFDCSKANSVTFKKVIAEHNSAIVDIASNNVEKLCCSCDTSGNIVVWGKYFRSIQRKIATKLSYSCMNFHGRKIIVGTYTGKILVFCSDTGTLLADINAHIRQINAVTCSGDCSKVIVVGYTTVISISEDSILRIWRFDDENKPDVCKVTCLHSERLENKALVGAQFLDDTGTAFVIAAYDYSKLSFYEISKQSDETINI</sequence>
<dbReference type="Gene3D" id="2.130.10.10">
    <property type="entry name" value="YVTN repeat-like/Quinoprotein amine dehydrogenase"/>
    <property type="match status" value="1"/>
</dbReference>
<dbReference type="Pfam" id="PF21031">
    <property type="entry name" value="WDR54"/>
    <property type="match status" value="1"/>
</dbReference>
<evidence type="ECO:0000256" key="1">
    <source>
        <dbReference type="ARBA" id="ARBA00022574"/>
    </source>
</evidence>
<dbReference type="InterPro" id="IPR050630">
    <property type="entry name" value="WD_repeat_EMAP"/>
</dbReference>
<dbReference type="InterPro" id="IPR036322">
    <property type="entry name" value="WD40_repeat_dom_sf"/>
</dbReference>
<evidence type="ECO:0000313" key="5">
    <source>
        <dbReference type="WBParaSite" id="SMUV_0000746001-mRNA-1"/>
    </source>
</evidence>
<dbReference type="InterPro" id="IPR015943">
    <property type="entry name" value="WD40/YVTN_repeat-like_dom_sf"/>
</dbReference>
<reference evidence="5" key="1">
    <citation type="submission" date="2017-02" db="UniProtKB">
        <authorList>
            <consortium name="WormBaseParasite"/>
        </authorList>
    </citation>
    <scope>IDENTIFICATION</scope>
</reference>
<evidence type="ECO:0000313" key="4">
    <source>
        <dbReference type="Proteomes" id="UP000046393"/>
    </source>
</evidence>
<dbReference type="WBParaSite" id="SMUV_0000746001-mRNA-1">
    <property type="protein sequence ID" value="SMUV_0000746001-mRNA-1"/>
    <property type="gene ID" value="SMUV_0000746001"/>
</dbReference>
<organism evidence="4 5">
    <name type="scientific">Syphacia muris</name>
    <dbReference type="NCBI Taxonomy" id="451379"/>
    <lineage>
        <taxon>Eukaryota</taxon>
        <taxon>Metazoa</taxon>
        <taxon>Ecdysozoa</taxon>
        <taxon>Nematoda</taxon>
        <taxon>Chromadorea</taxon>
        <taxon>Rhabditida</taxon>
        <taxon>Spirurina</taxon>
        <taxon>Oxyuridomorpha</taxon>
        <taxon>Oxyuroidea</taxon>
        <taxon>Oxyuridae</taxon>
        <taxon>Syphacia</taxon>
    </lineage>
</organism>
<dbReference type="InterPro" id="IPR049546">
    <property type="entry name" value="WDR54_beta_prop"/>
</dbReference>
<keyword evidence="1" id="KW-0853">WD repeat</keyword>
<dbReference type="InterPro" id="IPR001680">
    <property type="entry name" value="WD40_rpt"/>
</dbReference>
<dbReference type="PANTHER" id="PTHR13720:SF33">
    <property type="entry name" value="HELP DOMAIN-CONTAINING PROTEIN"/>
    <property type="match status" value="1"/>
</dbReference>
<dbReference type="STRING" id="451379.A0A0N5ARR7"/>
<dbReference type="Proteomes" id="UP000046393">
    <property type="component" value="Unplaced"/>
</dbReference>
<dbReference type="AlphaFoldDB" id="A0A0N5ARR7"/>
<name>A0A0N5ARR7_9BILA</name>
<accession>A0A0N5ARR7</accession>
<proteinExistence type="predicted"/>